<proteinExistence type="predicted"/>
<gene>
    <name evidence="2" type="ORF">Cme02nite_34800</name>
</gene>
<comment type="caution">
    <text evidence="2">The sequence shown here is derived from an EMBL/GenBank/DDBJ whole genome shotgun (WGS) entry which is preliminary data.</text>
</comment>
<keyword evidence="3" id="KW-1185">Reference proteome</keyword>
<feature type="chain" id="PRO_5035181380" description="DUF4360 domain-containing protein" evidence="1">
    <location>
        <begin position="27"/>
        <end position="209"/>
    </location>
</feature>
<keyword evidence="1" id="KW-0732">Signal</keyword>
<evidence type="ECO:0000313" key="3">
    <source>
        <dbReference type="Proteomes" id="UP000660339"/>
    </source>
</evidence>
<accession>A0A8J3LBJ3</accession>
<name>A0A8J3LBJ3_9ACTN</name>
<dbReference type="PANTHER" id="PTHR38847:SF1">
    <property type="entry name" value="PSEUDOURIDINE SYNTHASE RSUA_RLUA-LIKE DOMAIN-CONTAINING PROTEIN"/>
    <property type="match status" value="1"/>
</dbReference>
<dbReference type="EMBL" id="BONJ01000019">
    <property type="protein sequence ID" value="GIG15148.1"/>
    <property type="molecule type" value="Genomic_DNA"/>
</dbReference>
<dbReference type="Proteomes" id="UP000660339">
    <property type="component" value="Unassembled WGS sequence"/>
</dbReference>
<evidence type="ECO:0008006" key="4">
    <source>
        <dbReference type="Google" id="ProtNLM"/>
    </source>
</evidence>
<dbReference type="Pfam" id="PF14273">
    <property type="entry name" value="DUF4360"/>
    <property type="match status" value="1"/>
</dbReference>
<protein>
    <recommendedName>
        <fullName evidence="4">DUF4360 domain-containing protein</fullName>
    </recommendedName>
</protein>
<evidence type="ECO:0000313" key="2">
    <source>
        <dbReference type="EMBL" id="GIG15148.1"/>
    </source>
</evidence>
<evidence type="ECO:0000256" key="1">
    <source>
        <dbReference type="SAM" id="SignalP"/>
    </source>
</evidence>
<dbReference type="RefSeq" id="WP_166379482.1">
    <property type="nucleotide sequence ID" value="NZ_BAAATT010000005.1"/>
</dbReference>
<feature type="signal peptide" evidence="1">
    <location>
        <begin position="1"/>
        <end position="26"/>
    </location>
</feature>
<organism evidence="2 3">
    <name type="scientific">Catellatospora methionotrophica</name>
    <dbReference type="NCBI Taxonomy" id="121620"/>
    <lineage>
        <taxon>Bacteria</taxon>
        <taxon>Bacillati</taxon>
        <taxon>Actinomycetota</taxon>
        <taxon>Actinomycetes</taxon>
        <taxon>Micromonosporales</taxon>
        <taxon>Micromonosporaceae</taxon>
        <taxon>Catellatospora</taxon>
    </lineage>
</organism>
<dbReference type="AlphaFoldDB" id="A0A8J3LBJ3"/>
<dbReference type="PANTHER" id="PTHR38847">
    <property type="match status" value="1"/>
</dbReference>
<sequence>MRPYRLLLACTAIVLATTAVPGTAHATGPDPDTVYIAGIAYGGTGCPNGSVASSFSNDRTSATLIFDQFVASTGPGVPVTERRKNCQINLNLHIPRSLAWLAAVKVDHRGYVGVPAGITASRGDVFHSTDLVLGAPAKTSYPGPVNKDYLVRDSYLQAPLSSTLCASETVRPDTINSQVSLDGSGGSGQITLDSLDLHVATTQLLPCPS</sequence>
<dbReference type="InterPro" id="IPR025649">
    <property type="entry name" value="DUF4360"/>
</dbReference>
<reference evidence="2" key="1">
    <citation type="submission" date="2021-01" db="EMBL/GenBank/DDBJ databases">
        <title>Whole genome shotgun sequence of Catellatospora methionotrophica NBRC 14553.</title>
        <authorList>
            <person name="Komaki H."/>
            <person name="Tamura T."/>
        </authorList>
    </citation>
    <scope>NUCLEOTIDE SEQUENCE</scope>
    <source>
        <strain evidence="2">NBRC 14553</strain>
    </source>
</reference>